<dbReference type="AlphaFoldDB" id="A0A1G6YEC8"/>
<dbReference type="CDD" id="cd22308">
    <property type="entry name" value="Af1548-like"/>
    <property type="match status" value="1"/>
</dbReference>
<dbReference type="SUPFAM" id="SSF52980">
    <property type="entry name" value="Restriction endonuclease-like"/>
    <property type="match status" value="1"/>
</dbReference>
<proteinExistence type="predicted"/>
<dbReference type="OrthoDB" id="320396at2"/>
<dbReference type="Gene3D" id="3.40.1350.10">
    <property type="match status" value="1"/>
</dbReference>
<evidence type="ECO:0000259" key="4">
    <source>
        <dbReference type="PROSITE" id="PS51161"/>
    </source>
</evidence>
<evidence type="ECO:0000256" key="1">
    <source>
        <dbReference type="ARBA" id="ARBA00022741"/>
    </source>
</evidence>
<keyword evidence="1 3" id="KW-0547">Nucleotide-binding</keyword>
<sequence length="289" mass="32953">MAKKVQIKKYSGEWADFDINKLINSLRRSQASEELVQEIADKIQRKVVAGMTTKEIYRMAFKMLKSKSRVSASKYKLKKALMELGPTGFPFEKVVGKIMQQEGFITKVGVIVQGNCVQHEVDVIAQKDNTHYMIECKYHSDQGKFCNVKIPLYIQSRFLDVEKQWEHQKGHETKFHQGGVYTNTRFTSDAIQYGNCVGLLLTSWDYPRGNGLKERIDKSGLHPLTALTTLTKAEKTKLLDTGIVLCKELIEKPSLLTEIGIGKERHKKILEDSEELCTTHLNSTNKKIK</sequence>
<dbReference type="EMBL" id="FNAO01000002">
    <property type="protein sequence ID" value="SDD88692.1"/>
    <property type="molecule type" value="Genomic_DNA"/>
</dbReference>
<dbReference type="GO" id="GO:0005524">
    <property type="term" value="F:ATP binding"/>
    <property type="evidence" value="ECO:0007669"/>
    <property type="project" value="UniProtKB-UniRule"/>
</dbReference>
<reference evidence="5 6" key="1">
    <citation type="submission" date="2016-10" db="EMBL/GenBank/DDBJ databases">
        <authorList>
            <person name="de Groot N.N."/>
        </authorList>
    </citation>
    <scope>NUCLEOTIDE SEQUENCE [LARGE SCALE GENOMIC DNA]</scope>
    <source>
        <strain evidence="5 6">DSM 23421</strain>
    </source>
</reference>
<accession>A0A1G6YEC8</accession>
<keyword evidence="5" id="KW-0378">Hydrolase</keyword>
<dbReference type="InterPro" id="IPR011856">
    <property type="entry name" value="tRNA_endonuc-like_dom_sf"/>
</dbReference>
<keyword evidence="5" id="KW-0255">Endonuclease</keyword>
<dbReference type="GO" id="GO:0003676">
    <property type="term" value="F:nucleic acid binding"/>
    <property type="evidence" value="ECO:0007669"/>
    <property type="project" value="InterPro"/>
</dbReference>
<dbReference type="InterPro" id="IPR011335">
    <property type="entry name" value="Restrct_endonuc-II-like"/>
</dbReference>
<keyword evidence="6" id="KW-1185">Reference proteome</keyword>
<keyword evidence="2 3" id="KW-0067">ATP-binding</keyword>
<evidence type="ECO:0000313" key="5">
    <source>
        <dbReference type="EMBL" id="SDD88692.1"/>
    </source>
</evidence>
<dbReference type="Proteomes" id="UP000199109">
    <property type="component" value="Unassembled WGS sequence"/>
</dbReference>
<organism evidence="5 6">
    <name type="scientific">Pricia antarctica</name>
    <dbReference type="NCBI Taxonomy" id="641691"/>
    <lineage>
        <taxon>Bacteria</taxon>
        <taxon>Pseudomonadati</taxon>
        <taxon>Bacteroidota</taxon>
        <taxon>Flavobacteriia</taxon>
        <taxon>Flavobacteriales</taxon>
        <taxon>Flavobacteriaceae</taxon>
        <taxon>Pricia</taxon>
    </lineage>
</organism>
<dbReference type="GO" id="GO:0004519">
    <property type="term" value="F:endonuclease activity"/>
    <property type="evidence" value="ECO:0007669"/>
    <property type="project" value="UniProtKB-KW"/>
</dbReference>
<evidence type="ECO:0000256" key="2">
    <source>
        <dbReference type="ARBA" id="ARBA00022840"/>
    </source>
</evidence>
<dbReference type="PROSITE" id="PS51161">
    <property type="entry name" value="ATP_CONE"/>
    <property type="match status" value="1"/>
</dbReference>
<gene>
    <name evidence="5" type="ORF">SAMN05421636_102223</name>
</gene>
<name>A0A1G6YEC8_9FLAO</name>
<feature type="domain" description="ATP-cone" evidence="4">
    <location>
        <begin position="5"/>
        <end position="83"/>
    </location>
</feature>
<dbReference type="InterPro" id="IPR005144">
    <property type="entry name" value="ATP-cone_dom"/>
</dbReference>
<protein>
    <submittedName>
        <fullName evidence="5">Restriction endonuclease</fullName>
    </submittedName>
</protein>
<evidence type="ECO:0000256" key="3">
    <source>
        <dbReference type="PROSITE-ProRule" id="PRU00492"/>
    </source>
</evidence>
<dbReference type="Pfam" id="PF03477">
    <property type="entry name" value="ATP-cone"/>
    <property type="match status" value="1"/>
</dbReference>
<keyword evidence="5" id="KW-0540">Nuclease</keyword>
<dbReference type="STRING" id="641691.SAMN05421636_102223"/>
<dbReference type="RefSeq" id="WP_091866023.1">
    <property type="nucleotide sequence ID" value="NZ_FNAO01000002.1"/>
</dbReference>
<evidence type="ECO:0000313" key="6">
    <source>
        <dbReference type="Proteomes" id="UP000199109"/>
    </source>
</evidence>